<feature type="chain" id="PRO_5046340448" evidence="2">
    <location>
        <begin position="28"/>
        <end position="220"/>
    </location>
</feature>
<feature type="signal peptide" evidence="2">
    <location>
        <begin position="1"/>
        <end position="27"/>
    </location>
</feature>
<proteinExistence type="predicted"/>
<accession>A0ABN6RWI7</accession>
<name>A0ABN6RWI7_9BACT</name>
<keyword evidence="1" id="KW-0472">Membrane</keyword>
<sequence>MNSRIVKTVWGLLLISLCIVGAKAANAAYTLEKNPNDSSATAQNLDPYFSSDISYLVETDLSGTIANWSASVYGFSGDNTYDYYSFSVGTAGSSLHLGNAVSFDIDFAEVAGLDTVLTLYDTDGTRLLAYNDDSGADCAGDLESDTFNSFFRYTFNTAGTYYIRVGQYLQSGSLYGGPLVADATYHLHVGTTNPTPIPGAVWLLGSGLVGLVGIRRKMKA</sequence>
<feature type="transmembrane region" description="Helical" evidence="1">
    <location>
        <begin position="197"/>
        <end position="214"/>
    </location>
</feature>
<evidence type="ECO:0000313" key="4">
    <source>
        <dbReference type="Proteomes" id="UP001061361"/>
    </source>
</evidence>
<reference evidence="3" key="1">
    <citation type="submission" date="2022-08" db="EMBL/GenBank/DDBJ databases">
        <title>Genome Sequence of the sulphate-reducing bacterium, Pseudodesulfovibrio portus JCM14722.</title>
        <authorList>
            <person name="Kondo R."/>
            <person name="Kataoka T."/>
        </authorList>
    </citation>
    <scope>NUCLEOTIDE SEQUENCE</scope>
    <source>
        <strain evidence="3">JCM 14722</strain>
    </source>
</reference>
<dbReference type="EMBL" id="AP026708">
    <property type="protein sequence ID" value="BDQ34008.1"/>
    <property type="molecule type" value="Genomic_DNA"/>
</dbReference>
<dbReference type="Proteomes" id="UP001061361">
    <property type="component" value="Chromosome"/>
</dbReference>
<evidence type="ECO:0000256" key="2">
    <source>
        <dbReference type="SAM" id="SignalP"/>
    </source>
</evidence>
<gene>
    <name evidence="3" type="ORF">JCM14722_15500</name>
</gene>
<dbReference type="Gene3D" id="2.60.120.380">
    <property type="match status" value="1"/>
</dbReference>
<keyword evidence="2" id="KW-0732">Signal</keyword>
<keyword evidence="1" id="KW-0812">Transmembrane</keyword>
<evidence type="ECO:0000256" key="1">
    <source>
        <dbReference type="SAM" id="Phobius"/>
    </source>
</evidence>
<dbReference type="RefSeq" id="WP_264984054.1">
    <property type="nucleotide sequence ID" value="NZ_AP026708.1"/>
</dbReference>
<organism evidence="3 4">
    <name type="scientific">Pseudodesulfovibrio portus</name>
    <dbReference type="NCBI Taxonomy" id="231439"/>
    <lineage>
        <taxon>Bacteria</taxon>
        <taxon>Pseudomonadati</taxon>
        <taxon>Thermodesulfobacteriota</taxon>
        <taxon>Desulfovibrionia</taxon>
        <taxon>Desulfovibrionales</taxon>
        <taxon>Desulfovibrionaceae</taxon>
    </lineage>
</organism>
<dbReference type="NCBIfam" id="NF038127">
    <property type="entry name" value="FDP_fam"/>
    <property type="match status" value="1"/>
</dbReference>
<keyword evidence="4" id="KW-1185">Reference proteome</keyword>
<keyword evidence="1" id="KW-1133">Transmembrane helix</keyword>
<protein>
    <submittedName>
        <fullName evidence="3">Uncharacterized protein</fullName>
    </submittedName>
</protein>
<evidence type="ECO:0000313" key="3">
    <source>
        <dbReference type="EMBL" id="BDQ34008.1"/>
    </source>
</evidence>